<keyword evidence="4" id="KW-0804">Transcription</keyword>
<dbReference type="KEGG" id="rfo:REIFOR_00781"/>
<reference evidence="7 8" key="1">
    <citation type="journal article" date="2017" name="Environ. Microbiol.">
        <title>Genomic and physiological analyses of 'Reinekea forsetii' reveal a versatile opportunistic lifestyle during spring algae blooms.</title>
        <authorList>
            <person name="Avci B."/>
            <person name="Hahnke R.L."/>
            <person name="Chafee M."/>
            <person name="Fischer T."/>
            <person name="Gruber-Vodicka H."/>
            <person name="Tegetmeyer H.E."/>
            <person name="Harder J."/>
            <person name="Fuchs B.M."/>
            <person name="Amann R.I."/>
            <person name="Teeling H."/>
        </authorList>
    </citation>
    <scope>NUCLEOTIDE SEQUENCE [LARGE SCALE GENOMIC DNA]</scope>
    <source>
        <strain evidence="7 8">Hel1_31_D35</strain>
    </source>
</reference>
<dbReference type="EMBL" id="CP011797">
    <property type="protein sequence ID" value="ATX75949.1"/>
    <property type="molecule type" value="Genomic_DNA"/>
</dbReference>
<dbReference type="Pfam" id="PF13412">
    <property type="entry name" value="HTH_24"/>
    <property type="match status" value="1"/>
</dbReference>
<organism evidence="7 8">
    <name type="scientific">Reinekea forsetii</name>
    <dbReference type="NCBI Taxonomy" id="1336806"/>
    <lineage>
        <taxon>Bacteria</taxon>
        <taxon>Pseudomonadati</taxon>
        <taxon>Pseudomonadota</taxon>
        <taxon>Gammaproteobacteria</taxon>
        <taxon>Oceanospirillales</taxon>
        <taxon>Saccharospirillaceae</taxon>
        <taxon>Reinekea</taxon>
    </lineage>
</organism>
<dbReference type="InterPro" id="IPR019885">
    <property type="entry name" value="Tscrpt_reg_HTH_AsnC-type_CS"/>
</dbReference>
<dbReference type="InterPro" id="IPR019887">
    <property type="entry name" value="Tscrpt_reg_AsnC/Lrp_C"/>
</dbReference>
<keyword evidence="1" id="KW-0805">Transcription regulation</keyword>
<sequence>MGFLMKNSELDRTDRKILKVLAVDGRVSVTDLALMVGLSKSPCAQRIKRLEGEGYIKGYSAIVDYNRLGQAHVVFVEVTLSSTTDASLKAFNKAVMAIAEVEQCHMIAGGFDYLLKIRSKDIEDYRRILGEHISTLPFIGQTSTYVTMETVKD</sequence>
<dbReference type="InterPro" id="IPR036390">
    <property type="entry name" value="WH_DNA-bd_sf"/>
</dbReference>
<dbReference type="SMART" id="SM00344">
    <property type="entry name" value="HTH_ASNC"/>
    <property type="match status" value="1"/>
</dbReference>
<proteinExistence type="predicted"/>
<evidence type="ECO:0000313" key="7">
    <source>
        <dbReference type="EMBL" id="ATX75949.1"/>
    </source>
</evidence>
<keyword evidence="3" id="KW-0010">Activator</keyword>
<evidence type="ECO:0000313" key="8">
    <source>
        <dbReference type="Proteomes" id="UP000229757"/>
    </source>
</evidence>
<evidence type="ECO:0000256" key="3">
    <source>
        <dbReference type="ARBA" id="ARBA00023159"/>
    </source>
</evidence>
<dbReference type="CDD" id="cd00090">
    <property type="entry name" value="HTH_ARSR"/>
    <property type="match status" value="1"/>
</dbReference>
<dbReference type="InterPro" id="IPR036388">
    <property type="entry name" value="WH-like_DNA-bd_sf"/>
</dbReference>
<dbReference type="AlphaFoldDB" id="A0A2K8KPG9"/>
<evidence type="ECO:0000256" key="2">
    <source>
        <dbReference type="ARBA" id="ARBA00023125"/>
    </source>
</evidence>
<dbReference type="SUPFAM" id="SSF54909">
    <property type="entry name" value="Dimeric alpha+beta barrel"/>
    <property type="match status" value="1"/>
</dbReference>
<protein>
    <recommendedName>
        <fullName evidence="5">Leucine-responsive regulatory protein</fullName>
    </recommendedName>
</protein>
<keyword evidence="8" id="KW-1185">Reference proteome</keyword>
<dbReference type="InterPro" id="IPR000485">
    <property type="entry name" value="AsnC-type_HTH_dom"/>
</dbReference>
<dbReference type="PROSITE" id="PS00519">
    <property type="entry name" value="HTH_ASNC_1"/>
    <property type="match status" value="1"/>
</dbReference>
<evidence type="ECO:0000256" key="4">
    <source>
        <dbReference type="ARBA" id="ARBA00023163"/>
    </source>
</evidence>
<gene>
    <name evidence="7" type="ORF">REIFOR_00781</name>
</gene>
<dbReference type="PROSITE" id="PS50956">
    <property type="entry name" value="HTH_ASNC_2"/>
    <property type="match status" value="1"/>
</dbReference>
<dbReference type="PANTHER" id="PTHR30154">
    <property type="entry name" value="LEUCINE-RESPONSIVE REGULATORY PROTEIN"/>
    <property type="match status" value="1"/>
</dbReference>
<keyword evidence="2" id="KW-0238">DNA-binding</keyword>
<evidence type="ECO:0000256" key="1">
    <source>
        <dbReference type="ARBA" id="ARBA00023015"/>
    </source>
</evidence>
<dbReference type="SUPFAM" id="SSF46785">
    <property type="entry name" value="Winged helix' DNA-binding domain"/>
    <property type="match status" value="1"/>
</dbReference>
<dbReference type="GO" id="GO:0043565">
    <property type="term" value="F:sequence-specific DNA binding"/>
    <property type="evidence" value="ECO:0007669"/>
    <property type="project" value="InterPro"/>
</dbReference>
<accession>A0A2K8KPG9</accession>
<dbReference type="PRINTS" id="PR00033">
    <property type="entry name" value="HTHASNC"/>
</dbReference>
<dbReference type="InterPro" id="IPR011991">
    <property type="entry name" value="ArsR-like_HTH"/>
</dbReference>
<dbReference type="GO" id="GO:0005829">
    <property type="term" value="C:cytosol"/>
    <property type="evidence" value="ECO:0007669"/>
    <property type="project" value="TreeGrafter"/>
</dbReference>
<dbReference type="Gene3D" id="1.10.10.10">
    <property type="entry name" value="Winged helix-like DNA-binding domain superfamily/Winged helix DNA-binding domain"/>
    <property type="match status" value="1"/>
</dbReference>
<dbReference type="InterPro" id="IPR019888">
    <property type="entry name" value="Tscrpt_reg_AsnC-like"/>
</dbReference>
<dbReference type="Pfam" id="PF01037">
    <property type="entry name" value="AsnC_trans_reg"/>
    <property type="match status" value="1"/>
</dbReference>
<dbReference type="PANTHER" id="PTHR30154:SF0">
    <property type="entry name" value="LEUCINE-RESPONSIVE REGULATORY PROTEIN"/>
    <property type="match status" value="1"/>
</dbReference>
<dbReference type="InterPro" id="IPR011008">
    <property type="entry name" value="Dimeric_a/b-barrel"/>
</dbReference>
<dbReference type="Gene3D" id="3.30.70.920">
    <property type="match status" value="1"/>
</dbReference>
<dbReference type="Proteomes" id="UP000229757">
    <property type="component" value="Chromosome"/>
</dbReference>
<evidence type="ECO:0000259" key="6">
    <source>
        <dbReference type="PROSITE" id="PS50956"/>
    </source>
</evidence>
<feature type="domain" description="HTH asnC-type" evidence="6">
    <location>
        <begin position="10"/>
        <end position="71"/>
    </location>
</feature>
<evidence type="ECO:0000256" key="5">
    <source>
        <dbReference type="ARBA" id="ARBA00039227"/>
    </source>
</evidence>
<dbReference type="GO" id="GO:0043200">
    <property type="term" value="P:response to amino acid"/>
    <property type="evidence" value="ECO:0007669"/>
    <property type="project" value="TreeGrafter"/>
</dbReference>
<name>A0A2K8KPG9_9GAMM</name>
<dbReference type="GO" id="GO:0006355">
    <property type="term" value="P:regulation of DNA-templated transcription"/>
    <property type="evidence" value="ECO:0007669"/>
    <property type="project" value="UniProtKB-ARBA"/>
</dbReference>